<feature type="non-terminal residue" evidence="1">
    <location>
        <position position="1"/>
    </location>
</feature>
<name>A0AAD9J6L8_9ANNE</name>
<evidence type="ECO:0000313" key="2">
    <source>
        <dbReference type="Proteomes" id="UP001208570"/>
    </source>
</evidence>
<dbReference type="SUPFAM" id="SSF52833">
    <property type="entry name" value="Thioredoxin-like"/>
    <property type="match status" value="1"/>
</dbReference>
<organism evidence="1 2">
    <name type="scientific">Paralvinella palmiformis</name>
    <dbReference type="NCBI Taxonomy" id="53620"/>
    <lineage>
        <taxon>Eukaryota</taxon>
        <taxon>Metazoa</taxon>
        <taxon>Spiralia</taxon>
        <taxon>Lophotrochozoa</taxon>
        <taxon>Annelida</taxon>
        <taxon>Polychaeta</taxon>
        <taxon>Sedentaria</taxon>
        <taxon>Canalipalpata</taxon>
        <taxon>Terebellida</taxon>
        <taxon>Terebelliformia</taxon>
        <taxon>Alvinellidae</taxon>
        <taxon>Paralvinella</taxon>
    </lineage>
</organism>
<dbReference type="InterPro" id="IPR036249">
    <property type="entry name" value="Thioredoxin-like_sf"/>
</dbReference>
<proteinExistence type="predicted"/>
<accession>A0AAD9J6L8</accession>
<gene>
    <name evidence="1" type="ORF">LSH36_574g01025</name>
</gene>
<reference evidence="1" key="1">
    <citation type="journal article" date="2023" name="Mol. Biol. Evol.">
        <title>Third-Generation Sequencing Reveals the Adaptive Role of the Epigenome in Three Deep-Sea Polychaetes.</title>
        <authorList>
            <person name="Perez M."/>
            <person name="Aroh O."/>
            <person name="Sun Y."/>
            <person name="Lan Y."/>
            <person name="Juniper S.K."/>
            <person name="Young C.R."/>
            <person name="Angers B."/>
            <person name="Qian P.Y."/>
        </authorList>
    </citation>
    <scope>NUCLEOTIDE SEQUENCE</scope>
    <source>
        <strain evidence="1">P08H-3</strain>
    </source>
</reference>
<protein>
    <submittedName>
        <fullName evidence="1">Uncharacterized protein</fullName>
    </submittedName>
</protein>
<dbReference type="AlphaFoldDB" id="A0AAD9J6L8"/>
<dbReference type="Gene3D" id="3.40.30.10">
    <property type="entry name" value="Glutaredoxin"/>
    <property type="match status" value="1"/>
</dbReference>
<evidence type="ECO:0000313" key="1">
    <source>
        <dbReference type="EMBL" id="KAK2147006.1"/>
    </source>
</evidence>
<sequence length="144" mass="16761">LISCVQLAKRNGRDEIKRVGDFKEFKKYLRTHNNVLVVFSKSEKAVTDWKLLADVALEMRGQATILFIDCGDDKKLCKKLKISPSNVELKHYHEGEFNKNYDRKNTVKSMVNFLRDPKGDIPWEEELTAQDVIHLENKQVIKDI</sequence>
<comment type="caution">
    <text evidence="1">The sequence shown here is derived from an EMBL/GenBank/DDBJ whole genome shotgun (WGS) entry which is preliminary data.</text>
</comment>
<keyword evidence="2" id="KW-1185">Reference proteome</keyword>
<dbReference type="EMBL" id="JAODUP010000574">
    <property type="protein sequence ID" value="KAK2147006.1"/>
    <property type="molecule type" value="Genomic_DNA"/>
</dbReference>
<dbReference type="Proteomes" id="UP001208570">
    <property type="component" value="Unassembled WGS sequence"/>
</dbReference>